<dbReference type="KEGG" id="fgg:FSB75_09250"/>
<keyword evidence="3" id="KW-1185">Reference proteome</keyword>
<dbReference type="EMBL" id="CP042433">
    <property type="protein sequence ID" value="QEC56072.1"/>
    <property type="molecule type" value="Genomic_DNA"/>
</dbReference>
<name>A0A5B8UI19_9BACT</name>
<organism evidence="2 3">
    <name type="scientific">Flavisolibacter ginsenosidimutans</name>
    <dbReference type="NCBI Taxonomy" id="661481"/>
    <lineage>
        <taxon>Bacteria</taxon>
        <taxon>Pseudomonadati</taxon>
        <taxon>Bacteroidota</taxon>
        <taxon>Chitinophagia</taxon>
        <taxon>Chitinophagales</taxon>
        <taxon>Chitinophagaceae</taxon>
        <taxon>Flavisolibacter</taxon>
    </lineage>
</organism>
<sequence>MSKIIYVNRQQSNQSFASLSVSRPTQPGTQKQPVTEKRIADPSSCVPHGQCYPIPSFFEYRAKPKEFDTF</sequence>
<protein>
    <submittedName>
        <fullName evidence="2">Uncharacterized protein</fullName>
    </submittedName>
</protein>
<accession>A0A5B8UI19</accession>
<evidence type="ECO:0000313" key="3">
    <source>
        <dbReference type="Proteomes" id="UP000321204"/>
    </source>
</evidence>
<gene>
    <name evidence="2" type="ORF">FSB75_09250</name>
</gene>
<reference evidence="2 3" key="1">
    <citation type="journal article" date="2015" name="Int. J. Syst. Evol. Microbiol.">
        <title>Flavisolibacter ginsenosidimutans sp. nov., with ginsenoside-converting activity isolated from soil used for cultivating ginseng.</title>
        <authorList>
            <person name="Zhao Y."/>
            <person name="Liu Q."/>
            <person name="Kang M.S."/>
            <person name="Jin F."/>
            <person name="Yu H."/>
            <person name="Im W.T."/>
        </authorList>
    </citation>
    <scope>NUCLEOTIDE SEQUENCE [LARGE SCALE GENOMIC DNA]</scope>
    <source>
        <strain evidence="2 3">Gsoil 636</strain>
    </source>
</reference>
<dbReference type="RefSeq" id="WP_146786039.1">
    <property type="nucleotide sequence ID" value="NZ_BAABIO010000001.1"/>
</dbReference>
<evidence type="ECO:0000256" key="1">
    <source>
        <dbReference type="SAM" id="MobiDB-lite"/>
    </source>
</evidence>
<feature type="compositionally biased region" description="Polar residues" evidence="1">
    <location>
        <begin position="16"/>
        <end position="33"/>
    </location>
</feature>
<proteinExistence type="predicted"/>
<evidence type="ECO:0000313" key="2">
    <source>
        <dbReference type="EMBL" id="QEC56072.1"/>
    </source>
</evidence>
<dbReference type="Proteomes" id="UP000321204">
    <property type="component" value="Chromosome"/>
</dbReference>
<dbReference type="AlphaFoldDB" id="A0A5B8UI19"/>
<feature type="region of interest" description="Disordered" evidence="1">
    <location>
        <begin position="16"/>
        <end position="43"/>
    </location>
</feature>